<accession>A0A1F6YKJ3</accession>
<gene>
    <name evidence="1" type="ORF">A2192_01250</name>
</gene>
<comment type="caution">
    <text evidence="1">The sequence shown here is derived from an EMBL/GenBank/DDBJ whole genome shotgun (WGS) entry which is preliminary data.</text>
</comment>
<dbReference type="Proteomes" id="UP000179274">
    <property type="component" value="Unassembled WGS sequence"/>
</dbReference>
<dbReference type="AlphaFoldDB" id="A0A1F6YKJ3"/>
<evidence type="ECO:0000313" key="1">
    <source>
        <dbReference type="EMBL" id="OGJ06882.1"/>
    </source>
</evidence>
<sequence length="121" mass="14151">MIFMDSLSVFCKEIILRQKHTDTFQCFVALCVEFKRFTNYWRGFFVYDNSFCSGIVYVANRRKSGIFSAPDFLAQPSFGIFGKRIHIIFTLSESHIEHEFSLRSVIAPKSWKLQARKFACV</sequence>
<protein>
    <submittedName>
        <fullName evidence="1">Uncharacterized protein</fullName>
    </submittedName>
</protein>
<dbReference type="EMBL" id="MFVW01000001">
    <property type="protein sequence ID" value="OGJ06882.1"/>
    <property type="molecule type" value="Genomic_DNA"/>
</dbReference>
<name>A0A1F6YKJ3_9BACT</name>
<proteinExistence type="predicted"/>
<evidence type="ECO:0000313" key="2">
    <source>
        <dbReference type="Proteomes" id="UP000179274"/>
    </source>
</evidence>
<organism evidence="1 2">
    <name type="scientific">Candidatus Nomurabacteria bacterium RIFOXYA1_FULL_35_17</name>
    <dbReference type="NCBI Taxonomy" id="1801798"/>
    <lineage>
        <taxon>Bacteria</taxon>
        <taxon>Candidatus Nomuraibacteriota</taxon>
    </lineage>
</organism>
<reference evidence="1 2" key="1">
    <citation type="journal article" date="2016" name="Nat. Commun.">
        <title>Thousands of microbial genomes shed light on interconnected biogeochemical processes in an aquifer system.</title>
        <authorList>
            <person name="Anantharaman K."/>
            <person name="Brown C.T."/>
            <person name="Hug L.A."/>
            <person name="Sharon I."/>
            <person name="Castelle C.J."/>
            <person name="Probst A.J."/>
            <person name="Thomas B.C."/>
            <person name="Singh A."/>
            <person name="Wilkins M.J."/>
            <person name="Karaoz U."/>
            <person name="Brodie E.L."/>
            <person name="Williams K.H."/>
            <person name="Hubbard S.S."/>
            <person name="Banfield J.F."/>
        </authorList>
    </citation>
    <scope>NUCLEOTIDE SEQUENCE [LARGE SCALE GENOMIC DNA]</scope>
</reference>